<proteinExistence type="predicted"/>
<name>A0A7D9IHW3_PARCT</name>
<dbReference type="EMBL" id="CACRXK020006388">
    <property type="protein sequence ID" value="CAB4009252.1"/>
    <property type="molecule type" value="Genomic_DNA"/>
</dbReference>
<comment type="caution">
    <text evidence="1">The sequence shown here is derived from an EMBL/GenBank/DDBJ whole genome shotgun (WGS) entry which is preliminary data.</text>
</comment>
<accession>A0A7D9IHW3</accession>
<evidence type="ECO:0000313" key="1">
    <source>
        <dbReference type="EMBL" id="CAB4009252.1"/>
    </source>
</evidence>
<evidence type="ECO:0000313" key="2">
    <source>
        <dbReference type="Proteomes" id="UP001152795"/>
    </source>
</evidence>
<dbReference type="Proteomes" id="UP001152795">
    <property type="component" value="Unassembled WGS sequence"/>
</dbReference>
<keyword evidence="2" id="KW-1185">Reference proteome</keyword>
<organism evidence="1 2">
    <name type="scientific">Paramuricea clavata</name>
    <name type="common">Red gorgonian</name>
    <name type="synonym">Violescent sea-whip</name>
    <dbReference type="NCBI Taxonomy" id="317549"/>
    <lineage>
        <taxon>Eukaryota</taxon>
        <taxon>Metazoa</taxon>
        <taxon>Cnidaria</taxon>
        <taxon>Anthozoa</taxon>
        <taxon>Octocorallia</taxon>
        <taxon>Malacalcyonacea</taxon>
        <taxon>Plexauridae</taxon>
        <taxon>Paramuricea</taxon>
    </lineage>
</organism>
<reference evidence="1" key="1">
    <citation type="submission" date="2020-04" db="EMBL/GenBank/DDBJ databases">
        <authorList>
            <person name="Alioto T."/>
            <person name="Alioto T."/>
            <person name="Gomez Garrido J."/>
        </authorList>
    </citation>
    <scope>NUCLEOTIDE SEQUENCE</scope>
    <source>
        <strain evidence="1">A484AB</strain>
    </source>
</reference>
<gene>
    <name evidence="1" type="ORF">PACLA_8A046939</name>
</gene>
<protein>
    <submittedName>
        <fullName evidence="1">Uncharacterized protein</fullName>
    </submittedName>
</protein>
<dbReference type="AlphaFoldDB" id="A0A7D9IHW3"/>
<sequence>MFIKEPDQKAGGAEDEEVGQRALVQLRERQNLEKEVEQHMLELRQIVELRNLEDNVKLAKLEEQFVVEYDQNMFDDNELTKNNTPFEFEYRSASPRKAKGDKGEIPYFKTTYKRRKTVKVFKRPCFPSL</sequence>